<evidence type="ECO:0000313" key="1">
    <source>
        <dbReference type="EMBL" id="GAH56059.1"/>
    </source>
</evidence>
<name>X1HQG5_9ZZZZ</name>
<evidence type="ECO:0008006" key="2">
    <source>
        <dbReference type="Google" id="ProtNLM"/>
    </source>
</evidence>
<dbReference type="EMBL" id="BARU01018403">
    <property type="protein sequence ID" value="GAH56059.1"/>
    <property type="molecule type" value="Genomic_DNA"/>
</dbReference>
<sequence>MTDNSINKPLFAMITLNCNVLEEPVSINYLIERYFTDFENYIDGYFILIDSLDCKKIDPRQIIGLAKMVKQLSENKYVFLKQIGGFGEILCAIGASGFISGLYMRETFSLKYIERKPEKFGTPNRIFIPELFTYVNEEVARNINYKCTCSFCNGSLQTDIPSKKIHYFTCKTNTTNDLQELNNNEKLNYMLDKINETLTFSSRITVFNSSYLNNWKNILESSQNWSFTKQDEIDLEELLDELEGED</sequence>
<comment type="caution">
    <text evidence="1">The sequence shown here is derived from an EMBL/GenBank/DDBJ whole genome shotgun (WGS) entry which is preliminary data.</text>
</comment>
<protein>
    <recommendedName>
        <fullName evidence="2">tRNA-guanine(15) transglycosylase-like domain-containing protein</fullName>
    </recommendedName>
</protein>
<dbReference type="AlphaFoldDB" id="X1HQG5"/>
<reference evidence="1" key="1">
    <citation type="journal article" date="2014" name="Front. Microbiol.">
        <title>High frequency of phylogenetically diverse reductive dehalogenase-homologous genes in deep subseafloor sedimentary metagenomes.</title>
        <authorList>
            <person name="Kawai M."/>
            <person name="Futagami T."/>
            <person name="Toyoda A."/>
            <person name="Takaki Y."/>
            <person name="Nishi S."/>
            <person name="Hori S."/>
            <person name="Arai W."/>
            <person name="Tsubouchi T."/>
            <person name="Morono Y."/>
            <person name="Uchiyama I."/>
            <person name="Ito T."/>
            <person name="Fujiyama A."/>
            <person name="Inagaki F."/>
            <person name="Takami H."/>
        </authorList>
    </citation>
    <scope>NUCLEOTIDE SEQUENCE</scope>
    <source>
        <strain evidence="1">Expedition CK06-06</strain>
    </source>
</reference>
<proteinExistence type="predicted"/>
<gene>
    <name evidence="1" type="ORF">S03H2_30414</name>
</gene>
<organism evidence="1">
    <name type="scientific">marine sediment metagenome</name>
    <dbReference type="NCBI Taxonomy" id="412755"/>
    <lineage>
        <taxon>unclassified sequences</taxon>
        <taxon>metagenomes</taxon>
        <taxon>ecological metagenomes</taxon>
    </lineage>
</organism>
<accession>X1HQG5</accession>